<gene>
    <name evidence="3" type="ORF">MAMA39_03410</name>
</gene>
<accession>A0A292IHQ7</accession>
<feature type="compositionally biased region" description="Polar residues" evidence="1">
    <location>
        <begin position="79"/>
        <end position="121"/>
    </location>
</feature>
<name>A0A292IHQ7_9MOLU</name>
<protein>
    <recommendedName>
        <fullName evidence="2">Lipoprotein-associated type-17 domain-containing protein</fullName>
    </recommendedName>
</protein>
<keyword evidence="4" id="KW-1185">Reference proteome</keyword>
<feature type="compositionally biased region" description="Basic and acidic residues" evidence="1">
    <location>
        <begin position="123"/>
        <end position="136"/>
    </location>
</feature>
<dbReference type="Pfam" id="PF04200">
    <property type="entry name" value="Lipoprotein_17"/>
    <property type="match status" value="1"/>
</dbReference>
<evidence type="ECO:0000313" key="4">
    <source>
        <dbReference type="Proteomes" id="UP000261764"/>
    </source>
</evidence>
<dbReference type="InterPro" id="IPR007326">
    <property type="entry name" value="Lipoprotein-assoc_dom"/>
</dbReference>
<feature type="domain" description="Lipoprotein-associated type-17" evidence="2">
    <location>
        <begin position="143"/>
        <end position="242"/>
    </location>
</feature>
<evidence type="ECO:0000313" key="3">
    <source>
        <dbReference type="EMBL" id="CDN40461.1"/>
    </source>
</evidence>
<evidence type="ECO:0000256" key="1">
    <source>
        <dbReference type="SAM" id="MobiDB-lite"/>
    </source>
</evidence>
<proteinExistence type="predicted"/>
<organism evidence="3 4">
    <name type="scientific">Mycoplasma amphoriforme A39</name>
    <dbReference type="NCBI Taxonomy" id="572419"/>
    <lineage>
        <taxon>Bacteria</taxon>
        <taxon>Bacillati</taxon>
        <taxon>Mycoplasmatota</taxon>
        <taxon>Mollicutes</taxon>
        <taxon>Mycoplasmataceae</taxon>
        <taxon>Mycoplasma</taxon>
    </lineage>
</organism>
<dbReference type="EMBL" id="HG937516">
    <property type="protein sequence ID" value="CDN40461.1"/>
    <property type="molecule type" value="Genomic_DNA"/>
</dbReference>
<dbReference type="KEGG" id="mamp:MAMA39_03410"/>
<dbReference type="AlphaFoldDB" id="A0A292IHQ7"/>
<feature type="region of interest" description="Disordered" evidence="1">
    <location>
        <begin position="65"/>
        <end position="136"/>
    </location>
</feature>
<evidence type="ECO:0000259" key="2">
    <source>
        <dbReference type="Pfam" id="PF04200"/>
    </source>
</evidence>
<reference evidence="3 4" key="1">
    <citation type="journal article" date="2015" name="Clin. Infect. Dis.">
        <title>Genomic Investigations unmask Mycoplasma amphoriforme, a new respiratory pathogen.</title>
        <authorList>
            <person name="Gillespie S.H."/>
            <person name="Ling C.L."/>
            <person name="Oravcova K."/>
            <person name="Pinheiro M."/>
            <person name="Wells L."/>
            <person name="Bryant J.M."/>
            <person name="McHugh T.D."/>
            <person name="Bebear C."/>
            <person name="Webster D."/>
            <person name="Harris S.R."/>
            <person name="Seth-Smith H.M."/>
            <person name="Thomson N.R."/>
        </authorList>
    </citation>
    <scope>NUCLEOTIDE SEQUENCE [LARGE SCALE GENOMIC DNA]</scope>
    <source>
        <strain evidence="3 4">A39</strain>
    </source>
</reference>
<dbReference type="Proteomes" id="UP000261764">
    <property type="component" value="Chromosome I"/>
</dbReference>
<sequence length="390" mass="43320">MLFQYFVLMDLWLKRSIILSTTISVFKETCTIFKLKKKALFIGFALAVPLISGIASACSTARNVNQGNQGTTEPLPGGSDNQPSPGQNNKETESQGNNNQTKPEQNNQQDESKRNNNQTQPEKNNKQSEEEIKKEKETVVDTFNKIPATATTKKNNENILPSTLVNSLVDLGKVNEQLDEKNKIPDAPNGFEYLFSAEGNDDNGILKIKIGLRKKGGTNFFDLDGNRSTTQVNKEVSVSGYQNNKEAAASFYKKITQTNLTTKNPSESIDDVAAKFLEKTKSSTISEQIQFINEQIKEENKKIPSNLAAPDTFDLKISAQKNASQGRLTFKFSLIKKEKIYNVDGSSRNLDPLFEKTGKTYMLGKDVDVLGYTKTNSSLKVTPSTSKTKR</sequence>